<protein>
    <submittedName>
        <fullName evidence="2">Uncharacterized protein</fullName>
    </submittedName>
</protein>
<comment type="caution">
    <text evidence="2">The sequence shown here is derived from an EMBL/GenBank/DDBJ whole genome shotgun (WGS) entry which is preliminary data.</text>
</comment>
<keyword evidence="1" id="KW-0812">Transmembrane</keyword>
<accession>A0AAP0IF27</accession>
<feature type="transmembrane region" description="Helical" evidence="1">
    <location>
        <begin position="12"/>
        <end position="33"/>
    </location>
</feature>
<dbReference type="AlphaFoldDB" id="A0AAP0IF27"/>
<gene>
    <name evidence="2" type="ORF">Syun_020914</name>
</gene>
<evidence type="ECO:0000313" key="2">
    <source>
        <dbReference type="EMBL" id="KAK9114117.1"/>
    </source>
</evidence>
<organism evidence="2 3">
    <name type="scientific">Stephania yunnanensis</name>
    <dbReference type="NCBI Taxonomy" id="152371"/>
    <lineage>
        <taxon>Eukaryota</taxon>
        <taxon>Viridiplantae</taxon>
        <taxon>Streptophyta</taxon>
        <taxon>Embryophyta</taxon>
        <taxon>Tracheophyta</taxon>
        <taxon>Spermatophyta</taxon>
        <taxon>Magnoliopsida</taxon>
        <taxon>Ranunculales</taxon>
        <taxon>Menispermaceae</taxon>
        <taxon>Menispermoideae</taxon>
        <taxon>Cissampelideae</taxon>
        <taxon>Stephania</taxon>
    </lineage>
</organism>
<keyword evidence="3" id="KW-1185">Reference proteome</keyword>
<sequence>MLKTWSSWFHPVLVTTTGLVVIGNLIGIIYFDAFNTHQVFNSMSIVIDNNYRSSNYD</sequence>
<evidence type="ECO:0000313" key="3">
    <source>
        <dbReference type="Proteomes" id="UP001420932"/>
    </source>
</evidence>
<reference evidence="2 3" key="1">
    <citation type="submission" date="2024-01" db="EMBL/GenBank/DDBJ databases">
        <title>Genome assemblies of Stephania.</title>
        <authorList>
            <person name="Yang L."/>
        </authorList>
    </citation>
    <scope>NUCLEOTIDE SEQUENCE [LARGE SCALE GENOMIC DNA]</scope>
    <source>
        <strain evidence="2">YNDBR</strain>
        <tissue evidence="2">Leaf</tissue>
    </source>
</reference>
<evidence type="ECO:0000256" key="1">
    <source>
        <dbReference type="SAM" id="Phobius"/>
    </source>
</evidence>
<name>A0AAP0IF27_9MAGN</name>
<dbReference type="Proteomes" id="UP001420932">
    <property type="component" value="Unassembled WGS sequence"/>
</dbReference>
<keyword evidence="1" id="KW-0472">Membrane</keyword>
<proteinExistence type="predicted"/>
<keyword evidence="1" id="KW-1133">Transmembrane helix</keyword>
<dbReference type="EMBL" id="JBBNAF010000009">
    <property type="protein sequence ID" value="KAK9114117.1"/>
    <property type="molecule type" value="Genomic_DNA"/>
</dbReference>